<dbReference type="OrthoDB" id="1680494at2"/>
<evidence type="ECO:0000256" key="1">
    <source>
        <dbReference type="SAM" id="SignalP"/>
    </source>
</evidence>
<dbReference type="STRING" id="401562.NS365_16085"/>
<feature type="chain" id="PRO_5008041712" description="ABC transporter substrate-binding protein" evidence="1">
    <location>
        <begin position="25"/>
        <end position="402"/>
    </location>
</feature>
<proteinExistence type="predicted"/>
<dbReference type="AlphaFoldDB" id="A0A175R5T3"/>
<keyword evidence="1" id="KW-0732">Signal</keyword>
<feature type="signal peptide" evidence="1">
    <location>
        <begin position="1"/>
        <end position="24"/>
    </location>
</feature>
<dbReference type="PANTHER" id="PTHR35271:SF1">
    <property type="entry name" value="ABC TRANSPORTER, SUBSTRATE-BINDING LIPOPROTEIN"/>
    <property type="match status" value="1"/>
</dbReference>
<dbReference type="Proteomes" id="UP000078272">
    <property type="component" value="Unassembled WGS sequence"/>
</dbReference>
<name>A0A175R5T3_9HYPH</name>
<dbReference type="InterPro" id="IPR007487">
    <property type="entry name" value="ABC_transpt-TYRBP-like"/>
</dbReference>
<gene>
    <name evidence="2" type="ORF">NS226_18820</name>
</gene>
<accession>A0A175R5T3</accession>
<evidence type="ECO:0008006" key="4">
    <source>
        <dbReference type="Google" id="ProtNLM"/>
    </source>
</evidence>
<evidence type="ECO:0000313" key="2">
    <source>
        <dbReference type="EMBL" id="KTQ85779.1"/>
    </source>
</evidence>
<comment type="caution">
    <text evidence="2">The sequence shown here is derived from an EMBL/GenBank/DDBJ whole genome shotgun (WGS) entry which is preliminary data.</text>
</comment>
<evidence type="ECO:0000313" key="3">
    <source>
        <dbReference type="Proteomes" id="UP000078272"/>
    </source>
</evidence>
<dbReference type="Pfam" id="PF04392">
    <property type="entry name" value="ABC_sub_bind"/>
    <property type="match status" value="1"/>
</dbReference>
<sequence length="402" mass="44073">MIRSLRLRAWFLGLALLMPLAAQAQTPAPDAAAPAPAQARVFPSEPRLKPDGTKWRIGYYEGGQYKDYETILKSTVRGLMAIGWIKPTELPVGNNPEPGGFWRWLSAHAASDYVEFPADAYYAAGNFDKEKRPLVKAELLDRLTTRGDIDLMLALGTWAGQDLSTEAISTPVVVASTSDPIGSKIIKSETDSGHDHLNAKVEPQRYARQVELFDDIFHFKKLGLVYENSPEGRTFAAVDDIERIARERGFEIVPCFAPFNNVPQAEAEAKVEACYADIAAKADAVYLTVHRGLTEASLPKSLAPLIDRDLPTFSMAGESEVKLGALMSVAQSDFLYVGRFHAETIARIFNGAKPRDLPQVWQAPAKIALNLRTAGEIGYDPSVDILLASDEIFGTDLAQRAP</sequence>
<dbReference type="RefSeq" id="WP_058636271.1">
    <property type="nucleotide sequence ID" value="NZ_LDPZ01000053.1"/>
</dbReference>
<reference evidence="2 3" key="1">
    <citation type="journal article" date="2016" name="Front. Microbiol.">
        <title>Genomic Resource of Rice Seed Associated Bacteria.</title>
        <authorList>
            <person name="Midha S."/>
            <person name="Bansal K."/>
            <person name="Sharma S."/>
            <person name="Kumar N."/>
            <person name="Patil P.P."/>
            <person name="Chaudhry V."/>
            <person name="Patil P.B."/>
        </authorList>
    </citation>
    <scope>NUCLEOTIDE SEQUENCE [LARGE SCALE GENOMIC DNA]</scope>
    <source>
        <strain evidence="2 3">NS226</strain>
    </source>
</reference>
<dbReference type="PATRIC" id="fig|401562.3.peg.3872"/>
<organism evidence="2 3">
    <name type="scientific">Aureimonas ureilytica</name>
    <dbReference type="NCBI Taxonomy" id="401562"/>
    <lineage>
        <taxon>Bacteria</taxon>
        <taxon>Pseudomonadati</taxon>
        <taxon>Pseudomonadota</taxon>
        <taxon>Alphaproteobacteria</taxon>
        <taxon>Hyphomicrobiales</taxon>
        <taxon>Aurantimonadaceae</taxon>
        <taxon>Aureimonas</taxon>
    </lineage>
</organism>
<dbReference type="Gene3D" id="3.40.50.2300">
    <property type="match status" value="2"/>
</dbReference>
<dbReference type="PANTHER" id="PTHR35271">
    <property type="entry name" value="ABC TRANSPORTER, SUBSTRATE-BINDING LIPOPROTEIN-RELATED"/>
    <property type="match status" value="1"/>
</dbReference>
<protein>
    <recommendedName>
        <fullName evidence="4">ABC transporter substrate-binding protein</fullName>
    </recommendedName>
</protein>
<dbReference type="EMBL" id="LDPZ01000053">
    <property type="protein sequence ID" value="KTQ85779.1"/>
    <property type="molecule type" value="Genomic_DNA"/>
</dbReference>